<evidence type="ECO:0000256" key="2">
    <source>
        <dbReference type="ARBA" id="ARBA00022729"/>
    </source>
</evidence>
<dbReference type="AlphaFoldDB" id="A0AA44USK4"/>
<dbReference type="PANTHER" id="PTHR47628">
    <property type="match status" value="1"/>
</dbReference>
<feature type="domain" description="Leucine-binding protein" evidence="3">
    <location>
        <begin position="33"/>
        <end position="363"/>
    </location>
</feature>
<keyword evidence="2" id="KW-0732">Signal</keyword>
<dbReference type="SUPFAM" id="SSF53822">
    <property type="entry name" value="Periplasmic binding protein-like I"/>
    <property type="match status" value="1"/>
</dbReference>
<comment type="caution">
    <text evidence="4">The sequence shown here is derived from an EMBL/GenBank/DDBJ whole genome shotgun (WGS) entry which is preliminary data.</text>
</comment>
<evidence type="ECO:0000313" key="5">
    <source>
        <dbReference type="Proteomes" id="UP000232453"/>
    </source>
</evidence>
<proteinExistence type="inferred from homology"/>
<evidence type="ECO:0000256" key="1">
    <source>
        <dbReference type="ARBA" id="ARBA00010062"/>
    </source>
</evidence>
<organism evidence="4 5">
    <name type="scientific">Pseudonocardia alni</name>
    <name type="common">Amycolata alni</name>
    <dbReference type="NCBI Taxonomy" id="33907"/>
    <lineage>
        <taxon>Bacteria</taxon>
        <taxon>Bacillati</taxon>
        <taxon>Actinomycetota</taxon>
        <taxon>Actinomycetes</taxon>
        <taxon>Pseudonocardiales</taxon>
        <taxon>Pseudonocardiaceae</taxon>
        <taxon>Pseudonocardia</taxon>
    </lineage>
</organism>
<dbReference type="InterPro" id="IPR028082">
    <property type="entry name" value="Peripla_BP_I"/>
</dbReference>
<dbReference type="InterPro" id="IPR028081">
    <property type="entry name" value="Leu-bd"/>
</dbReference>
<dbReference type="CDD" id="cd06358">
    <property type="entry name" value="PBP1_NHase"/>
    <property type="match status" value="1"/>
</dbReference>
<sequence length="376" mass="39739">MGDATMDSVTCMTPFPDPGRATAVPARGSEVLNVALVVPLQGPAGIFGPSCETCATLAAEEVNAAGGVLGRELNLVPVDGGAPPAVVAAELDALVSAGAVDAVTGWHISAVREAVAPRIRGRVPYAYTALYEGGEQRPGLFLTGETPDLQLGPSLSWFAEAAGVRRWTIVGDDYVWPRRSAQVATEHLRRIGGTVCDEMYVPLGTEDFSRVLLRVEASGCDAVLMLLIGNDAVEFNRAFCVLGLDREILRFSSLIEENVLLASGPENTRGLLTSAGYFEDLATASGLDFAAAHAHRFGPDAPVLNSLGESCYEGVRLLTELMRRAGSPEVPAMTAVAEGLAYESPRGTVEVHGRHLRQQVFLAVADGVAWDVVQQL</sequence>
<protein>
    <submittedName>
        <fullName evidence="4">Amino acid/amide ABC transporter substrate-binding protein (HAAT family)</fullName>
    </submittedName>
</protein>
<reference evidence="4 5" key="1">
    <citation type="submission" date="2017-11" db="EMBL/GenBank/DDBJ databases">
        <title>Sequencing the genomes of 1000 actinobacteria strains.</title>
        <authorList>
            <person name="Klenk H.-P."/>
        </authorList>
    </citation>
    <scope>NUCLEOTIDE SEQUENCE [LARGE SCALE GENOMIC DNA]</scope>
    <source>
        <strain evidence="4 5">DSM 44104</strain>
    </source>
</reference>
<evidence type="ECO:0000313" key="4">
    <source>
        <dbReference type="EMBL" id="PKB32404.1"/>
    </source>
</evidence>
<gene>
    <name evidence="4" type="ORF">ATL51_4131</name>
</gene>
<evidence type="ECO:0000259" key="3">
    <source>
        <dbReference type="Pfam" id="PF13458"/>
    </source>
</evidence>
<accession>A0AA44USK4</accession>
<comment type="similarity">
    <text evidence="1">Belongs to the leucine-binding protein family.</text>
</comment>
<name>A0AA44USK4_PSEA5</name>
<dbReference type="EMBL" id="PHUJ01000003">
    <property type="protein sequence ID" value="PKB32404.1"/>
    <property type="molecule type" value="Genomic_DNA"/>
</dbReference>
<dbReference type="Pfam" id="PF13458">
    <property type="entry name" value="Peripla_BP_6"/>
    <property type="match status" value="1"/>
</dbReference>
<dbReference type="Gene3D" id="3.40.50.2300">
    <property type="match status" value="2"/>
</dbReference>
<dbReference type="PANTHER" id="PTHR47628:SF1">
    <property type="entry name" value="ALIPHATIC AMIDASE EXPRESSION-REGULATING PROTEIN"/>
    <property type="match status" value="1"/>
</dbReference>
<dbReference type="Proteomes" id="UP000232453">
    <property type="component" value="Unassembled WGS sequence"/>
</dbReference>